<accession>A0AAD7YK74</accession>
<dbReference type="EMBL" id="JARGEI010000015">
    <property type="protein sequence ID" value="KAJ8719215.1"/>
    <property type="molecule type" value="Genomic_DNA"/>
</dbReference>
<proteinExistence type="predicted"/>
<sequence length="317" mass="33956">MGDSSDSEEFYDAEEFTPIKGSKRSSLCKNLNITESGDAPGKDKGAVLKADSSLAGSGATSTPATEPAVEDDRTTVKSVVQGRRRFQELRRCMQTEEEDEGVPDATGSVDQQTFTSEHPFKIIAHDTMSLQSMTSLGRIGRILSGASESHSNIRDTAPVPAVSSREPSTISDEQLTVEARTQNVLAMAEPDVIASTKANSLKHARGGGGVVAVSGAPPGPVAPPRRKKRNKLHGSQSLSTTDGDNLSVCTTDTDEFRYVARRDKPQLDSLVVESLSTTDGDNLSVCTTDTDEFRYVARRDKPQLDSLVVEVSSLHVS</sequence>
<protein>
    <submittedName>
        <fullName evidence="2">Uncharacterized protein</fullName>
    </submittedName>
</protein>
<evidence type="ECO:0000256" key="1">
    <source>
        <dbReference type="SAM" id="MobiDB-lite"/>
    </source>
</evidence>
<gene>
    <name evidence="2" type="ORF">PYW07_016771</name>
</gene>
<feature type="compositionally biased region" description="Polar residues" evidence="1">
    <location>
        <begin position="233"/>
        <end position="247"/>
    </location>
</feature>
<feature type="region of interest" description="Disordered" evidence="1">
    <location>
        <begin position="199"/>
        <end position="247"/>
    </location>
</feature>
<evidence type="ECO:0000313" key="2">
    <source>
        <dbReference type="EMBL" id="KAJ8719215.1"/>
    </source>
</evidence>
<feature type="region of interest" description="Disordered" evidence="1">
    <location>
        <begin position="32"/>
        <end position="77"/>
    </location>
</feature>
<feature type="compositionally biased region" description="Polar residues" evidence="1">
    <location>
        <begin position="54"/>
        <end position="64"/>
    </location>
</feature>
<name>A0AAD7YK74_MYTSE</name>
<feature type="region of interest" description="Disordered" evidence="1">
    <location>
        <begin position="147"/>
        <end position="171"/>
    </location>
</feature>
<reference evidence="2" key="1">
    <citation type="submission" date="2023-03" db="EMBL/GenBank/DDBJ databases">
        <title>Chromosome-level genomes of two armyworms, Mythimna separata and Mythimna loreyi, provide insights into the biosynthesis and reception of sex pheromones.</title>
        <authorList>
            <person name="Zhao H."/>
        </authorList>
    </citation>
    <scope>NUCLEOTIDE SEQUENCE</scope>
    <source>
        <strain evidence="2">BeijingLab</strain>
        <tissue evidence="2">Pupa</tissue>
    </source>
</reference>
<dbReference type="AlphaFoldDB" id="A0AAD7YK74"/>
<keyword evidence="3" id="KW-1185">Reference proteome</keyword>
<comment type="caution">
    <text evidence="2">The sequence shown here is derived from an EMBL/GenBank/DDBJ whole genome shotgun (WGS) entry which is preliminary data.</text>
</comment>
<dbReference type="Proteomes" id="UP001231518">
    <property type="component" value="Chromosome 8"/>
</dbReference>
<evidence type="ECO:0000313" key="3">
    <source>
        <dbReference type="Proteomes" id="UP001231518"/>
    </source>
</evidence>
<organism evidence="2 3">
    <name type="scientific">Mythimna separata</name>
    <name type="common">Oriental armyworm</name>
    <name type="synonym">Pseudaletia separata</name>
    <dbReference type="NCBI Taxonomy" id="271217"/>
    <lineage>
        <taxon>Eukaryota</taxon>
        <taxon>Metazoa</taxon>
        <taxon>Ecdysozoa</taxon>
        <taxon>Arthropoda</taxon>
        <taxon>Hexapoda</taxon>
        <taxon>Insecta</taxon>
        <taxon>Pterygota</taxon>
        <taxon>Neoptera</taxon>
        <taxon>Endopterygota</taxon>
        <taxon>Lepidoptera</taxon>
        <taxon>Glossata</taxon>
        <taxon>Ditrysia</taxon>
        <taxon>Noctuoidea</taxon>
        <taxon>Noctuidae</taxon>
        <taxon>Noctuinae</taxon>
        <taxon>Hadenini</taxon>
        <taxon>Mythimna</taxon>
    </lineage>
</organism>